<dbReference type="EMBL" id="JBCNJP010000019">
    <property type="protein sequence ID" value="KAK9061779.1"/>
    <property type="molecule type" value="Genomic_DNA"/>
</dbReference>
<reference evidence="6 7" key="1">
    <citation type="submission" date="2024-04" db="EMBL/GenBank/DDBJ databases">
        <title>The reference genome of an endangered Asteraceae, Deinandra increscens subsp. villosa, native to the Central Coast of California.</title>
        <authorList>
            <person name="Guilliams M."/>
            <person name="Hasenstab-Lehman K."/>
            <person name="Meyer R."/>
            <person name="Mcevoy S."/>
        </authorList>
    </citation>
    <scope>NUCLEOTIDE SEQUENCE [LARGE SCALE GENOMIC DNA]</scope>
    <source>
        <tissue evidence="6">Leaf</tissue>
    </source>
</reference>
<evidence type="ECO:0000259" key="5">
    <source>
        <dbReference type="PROSITE" id="PS50042"/>
    </source>
</evidence>
<dbReference type="PROSITE" id="PS50042">
    <property type="entry name" value="CNMP_BINDING_3"/>
    <property type="match status" value="1"/>
</dbReference>
<evidence type="ECO:0000256" key="1">
    <source>
        <dbReference type="ARBA" id="ARBA00023286"/>
    </source>
</evidence>
<keyword evidence="4" id="KW-1133">Transmembrane helix</keyword>
<dbReference type="InterPro" id="IPR014710">
    <property type="entry name" value="RmlC-like_jellyroll"/>
</dbReference>
<dbReference type="SUPFAM" id="SSF81324">
    <property type="entry name" value="Voltage-gated potassium channels"/>
    <property type="match status" value="1"/>
</dbReference>
<dbReference type="InterPro" id="IPR018490">
    <property type="entry name" value="cNMP-bd_dom_sf"/>
</dbReference>
<dbReference type="PANTHER" id="PTHR45651:SF50">
    <property type="entry name" value="CYCLIC NUCLEOTIDE-GATED ION CHANNEL 2"/>
    <property type="match status" value="1"/>
</dbReference>
<dbReference type="CDD" id="cd00038">
    <property type="entry name" value="CAP_ED"/>
    <property type="match status" value="1"/>
</dbReference>
<protein>
    <recommendedName>
        <fullName evidence="5">Cyclic nucleotide-binding domain-containing protein</fullName>
    </recommendedName>
</protein>
<evidence type="ECO:0000256" key="2">
    <source>
        <dbReference type="ARBA" id="ARBA00023303"/>
    </source>
</evidence>
<accession>A0AAP0CYV6</accession>
<dbReference type="GO" id="GO:0034220">
    <property type="term" value="P:monoatomic ion transmembrane transport"/>
    <property type="evidence" value="ECO:0007669"/>
    <property type="project" value="UniProtKB-KW"/>
</dbReference>
<dbReference type="Gene3D" id="2.60.120.10">
    <property type="entry name" value="Jelly Rolls"/>
    <property type="match status" value="1"/>
</dbReference>
<dbReference type="SUPFAM" id="SSF51206">
    <property type="entry name" value="cAMP-binding domain-like"/>
    <property type="match status" value="1"/>
</dbReference>
<evidence type="ECO:0000256" key="4">
    <source>
        <dbReference type="SAM" id="Phobius"/>
    </source>
</evidence>
<dbReference type="Gene3D" id="1.10.287.630">
    <property type="entry name" value="Helix hairpin bin"/>
    <property type="match status" value="1"/>
</dbReference>
<keyword evidence="4" id="KW-0812">Transmembrane</keyword>
<keyword evidence="1" id="KW-1071">Ligand-gated ion channel</keyword>
<feature type="transmembrane region" description="Helical" evidence="4">
    <location>
        <begin position="227"/>
        <end position="245"/>
    </location>
</feature>
<dbReference type="Pfam" id="PF00027">
    <property type="entry name" value="cNMP_binding"/>
    <property type="match status" value="1"/>
</dbReference>
<dbReference type="AlphaFoldDB" id="A0AAP0CYV6"/>
<dbReference type="SMART" id="SM00100">
    <property type="entry name" value="cNMP"/>
    <property type="match status" value="1"/>
</dbReference>
<dbReference type="InterPro" id="IPR000595">
    <property type="entry name" value="cNMP-bd_dom"/>
</dbReference>
<proteinExistence type="predicted"/>
<keyword evidence="2" id="KW-0407">Ion channel</keyword>
<gene>
    <name evidence="6" type="ORF">SSX86_018962</name>
</gene>
<comment type="caution">
    <text evidence="6">The sequence shown here is derived from an EMBL/GenBank/DDBJ whole genome shotgun (WGS) entry which is preliminary data.</text>
</comment>
<dbReference type="GO" id="GO:0016020">
    <property type="term" value="C:membrane"/>
    <property type="evidence" value="ECO:0007669"/>
    <property type="project" value="UniProtKB-SubCell"/>
</dbReference>
<feature type="transmembrane region" description="Helical" evidence="4">
    <location>
        <begin position="197"/>
        <end position="215"/>
    </location>
</feature>
<feature type="region of interest" description="Disordered" evidence="3">
    <location>
        <begin position="57"/>
        <end position="81"/>
    </location>
</feature>
<name>A0AAP0CYV6_9ASTR</name>
<keyword evidence="1" id="KW-0813">Transport</keyword>
<dbReference type="PANTHER" id="PTHR45651">
    <property type="entry name" value="CYCLIC NUCLEOTIDE-GATED ION CHANNEL 15-RELATED-RELATED"/>
    <property type="match status" value="1"/>
</dbReference>
<keyword evidence="1" id="KW-0406">Ion transport</keyword>
<evidence type="ECO:0000256" key="3">
    <source>
        <dbReference type="SAM" id="MobiDB-lite"/>
    </source>
</evidence>
<feature type="transmembrane region" description="Helical" evidence="4">
    <location>
        <begin position="257"/>
        <end position="277"/>
    </location>
</feature>
<keyword evidence="7" id="KW-1185">Reference proteome</keyword>
<organism evidence="6 7">
    <name type="scientific">Deinandra increscens subsp. villosa</name>
    <dbReference type="NCBI Taxonomy" id="3103831"/>
    <lineage>
        <taxon>Eukaryota</taxon>
        <taxon>Viridiplantae</taxon>
        <taxon>Streptophyta</taxon>
        <taxon>Embryophyta</taxon>
        <taxon>Tracheophyta</taxon>
        <taxon>Spermatophyta</taxon>
        <taxon>Magnoliopsida</taxon>
        <taxon>eudicotyledons</taxon>
        <taxon>Gunneridae</taxon>
        <taxon>Pentapetalae</taxon>
        <taxon>asterids</taxon>
        <taxon>campanulids</taxon>
        <taxon>Asterales</taxon>
        <taxon>Asteraceae</taxon>
        <taxon>Asteroideae</taxon>
        <taxon>Heliantheae alliance</taxon>
        <taxon>Madieae</taxon>
        <taxon>Madiinae</taxon>
        <taxon>Deinandra</taxon>
    </lineage>
</organism>
<keyword evidence="4" id="KW-0472">Membrane</keyword>
<dbReference type="Proteomes" id="UP001408789">
    <property type="component" value="Unassembled WGS sequence"/>
</dbReference>
<evidence type="ECO:0000313" key="7">
    <source>
        <dbReference type="Proteomes" id="UP001408789"/>
    </source>
</evidence>
<evidence type="ECO:0000313" key="6">
    <source>
        <dbReference type="EMBL" id="KAK9061779.1"/>
    </source>
</evidence>
<feature type="transmembrane region" description="Helical" evidence="4">
    <location>
        <begin position="386"/>
        <end position="414"/>
    </location>
</feature>
<sequence length="675" mass="78070">MSGLFRRQKAKSNSQQLQQCFLCSQFGIPNFHSTSCDHTFDQPSWEALAGSSLLPVKSRQTIPDPNRKNSPPPSPSMSGHVISGVLDPRSDRVLWWNRVLLLARFASLAVDPFFFFALAVEDDGGDGGGAMCVYIDDKVVRAVSLARTCVDAMHLCHVWLQFRLAYVSRESLVVGCGKLVWDARDIALHYLGSRRGFWLDAFVILPIPQVFYFLVAPTLLRAEKIRMIMILVQFIFMLQFIPKLYHCYCLMHRRRLITGYIFGSIWWRFGLSLMAYLQASHASGSYWYALAIQRVTSCLIKHCEASKKCNNLFLSCSSKANSRNSMCLDDDGPFPFGIYEFALPIISQDPVVTRILYSNVWGLTSLRQENFTMGNILEPTSEIMEVLLSCYMVIIGVILFTSLIGNIQVFLQALAGRTTKMQMKLTDMEWWMKRRQLPSSLRRRVRHFEHQRWSFMGGQDDMEMVKDLPEGLRRDIKRYLCLDLIKKAPLFQYMDDIILDNICDRVTYFVYSKGEKIIREGDPVQRMMFLVHGRVKRTQGLSRGMVATSILEPGSFFGDELLSWCLRIPFIDRFPAATATFTCMKGTEAFALDAQHLRYITTHFRYSFVNERMKRRARYYSSNWRTWAAVNIQLAWQRYIVRTRNRAAVYRANSHDLLQHYAAMFLSFRPHDHLD</sequence>
<feature type="domain" description="Cyclic nucleotide-binding" evidence="5">
    <location>
        <begin position="490"/>
        <end position="600"/>
    </location>
</feature>